<dbReference type="PANTHER" id="PTHR16290:SF0">
    <property type="entry name" value="DECAPPING PROTEIN 1, ISOFORM A"/>
    <property type="match status" value="1"/>
</dbReference>
<dbReference type="EMBL" id="JR047763">
    <property type="protein sequence ID" value="AEY60500.1"/>
    <property type="molecule type" value="mRNA"/>
</dbReference>
<dbReference type="Gene3D" id="2.30.29.30">
    <property type="entry name" value="Pleckstrin-homology domain (PH domain)/Phosphotyrosine-binding domain (PTB)"/>
    <property type="match status" value="1"/>
</dbReference>
<dbReference type="Pfam" id="PF06058">
    <property type="entry name" value="DCP1"/>
    <property type="match status" value="1"/>
</dbReference>
<dbReference type="GO" id="GO:0000932">
    <property type="term" value="C:P-body"/>
    <property type="evidence" value="ECO:0007669"/>
    <property type="project" value="TreeGrafter"/>
</dbReference>
<evidence type="ECO:0000256" key="1">
    <source>
        <dbReference type="ARBA" id="ARBA00004496"/>
    </source>
</evidence>
<dbReference type="GO" id="GO:0008047">
    <property type="term" value="F:enzyme activator activity"/>
    <property type="evidence" value="ECO:0007669"/>
    <property type="project" value="InterPro"/>
</dbReference>
<dbReference type="SUPFAM" id="SSF50729">
    <property type="entry name" value="PH domain-like"/>
    <property type="match status" value="1"/>
</dbReference>
<dbReference type="CDD" id="cd09804">
    <property type="entry name" value="Dcp1"/>
    <property type="match status" value="1"/>
</dbReference>
<dbReference type="GO" id="GO:0031087">
    <property type="term" value="P:deadenylation-independent decapping of nuclear-transcribed mRNA"/>
    <property type="evidence" value="ECO:0007669"/>
    <property type="project" value="TreeGrafter"/>
</dbReference>
<dbReference type="GO" id="GO:0000290">
    <property type="term" value="P:deadenylation-dependent decapping of nuclear-transcribed mRNA"/>
    <property type="evidence" value="ECO:0007669"/>
    <property type="project" value="InterPro"/>
</dbReference>
<evidence type="ECO:0000313" key="5">
    <source>
        <dbReference type="EMBL" id="AEY60500.1"/>
    </source>
</evidence>
<proteinExistence type="evidence at transcript level"/>
<keyword evidence="3" id="KW-0963">Cytoplasm</keyword>
<dbReference type="InterPro" id="IPR011993">
    <property type="entry name" value="PH-like_dom_sf"/>
</dbReference>
<keyword evidence="4" id="KW-0507">mRNA processing</keyword>
<dbReference type="InterPro" id="IPR010334">
    <property type="entry name" value="Dcp1"/>
</dbReference>
<reference evidence="5" key="1">
    <citation type="submission" date="2011-11" db="EMBL/GenBank/DDBJ databases">
        <title>Decoding the brain transcriptome of the Eastern honeybee (Apis cerana) based on pyrosequencing.</title>
        <authorList>
            <person name="Sun L."/>
            <person name="Zheng H."/>
            <person name="Wang Y."/>
            <person name="Xie X."/>
            <person name="Zhu Y."/>
            <person name="Gu W."/>
            <person name="Wang S."/>
        </authorList>
    </citation>
    <scope>NUCLEOTIDE SEQUENCE</scope>
    <source>
        <tissue evidence="5">Brain</tissue>
    </source>
</reference>
<comment type="subcellular location">
    <subcellularLocation>
        <location evidence="1">Cytoplasm</location>
    </subcellularLocation>
</comment>
<name>V9IHG3_APICE</name>
<evidence type="ECO:0000256" key="2">
    <source>
        <dbReference type="ARBA" id="ARBA00008778"/>
    </source>
</evidence>
<organism evidence="5">
    <name type="scientific">Apis cerana</name>
    <name type="common">Indian honeybee</name>
    <dbReference type="NCBI Taxonomy" id="7461"/>
    <lineage>
        <taxon>Eukaryota</taxon>
        <taxon>Metazoa</taxon>
        <taxon>Ecdysozoa</taxon>
        <taxon>Arthropoda</taxon>
        <taxon>Hexapoda</taxon>
        <taxon>Insecta</taxon>
        <taxon>Pterygota</taxon>
        <taxon>Neoptera</taxon>
        <taxon>Endopterygota</taxon>
        <taxon>Hymenoptera</taxon>
        <taxon>Apocrita</taxon>
        <taxon>Aculeata</taxon>
        <taxon>Apoidea</taxon>
        <taxon>Anthophila</taxon>
        <taxon>Apidae</taxon>
        <taxon>Apis</taxon>
    </lineage>
</organism>
<dbReference type="AlphaFoldDB" id="V9IHG3"/>
<dbReference type="PANTHER" id="PTHR16290">
    <property type="entry name" value="TRANSCRIPTION FACTOR SMIF DECAPPING ENZYME DCP1"/>
    <property type="match status" value="1"/>
</dbReference>
<dbReference type="GO" id="GO:0003729">
    <property type="term" value="F:mRNA binding"/>
    <property type="evidence" value="ECO:0007669"/>
    <property type="project" value="TreeGrafter"/>
</dbReference>
<protein>
    <submittedName>
        <fullName evidence="5">mRNA-decapping enzyme 1B</fullName>
    </submittedName>
</protein>
<evidence type="ECO:0000256" key="4">
    <source>
        <dbReference type="ARBA" id="ARBA00022664"/>
    </source>
</evidence>
<sequence>MTDLTGLRMNVAALKRVDPYVKDILETATHVALYTFNAINNEWEKTNIEGALFVYSRNGEPYNSVLIMNRLNTNNLVEPVTQGLDLQLQEPFLLYRNSRCNIYGIWFMIKRNVYVLVQC</sequence>
<gene>
    <name evidence="5" type="ORF">ACCB08984</name>
</gene>
<accession>V9IHG3</accession>
<dbReference type="GO" id="GO:0006397">
    <property type="term" value="P:mRNA processing"/>
    <property type="evidence" value="ECO:0007669"/>
    <property type="project" value="UniProtKB-KW"/>
</dbReference>
<evidence type="ECO:0000256" key="3">
    <source>
        <dbReference type="ARBA" id="ARBA00022490"/>
    </source>
</evidence>
<comment type="similarity">
    <text evidence="2">Belongs to the DCP1 family.</text>
</comment>